<name>A0A815A2U7_9BILA</name>
<dbReference type="PANTHER" id="PTHR45749">
    <property type="match status" value="1"/>
</dbReference>
<evidence type="ECO:0008006" key="4">
    <source>
        <dbReference type="Google" id="ProtNLM"/>
    </source>
</evidence>
<dbReference type="InterPro" id="IPR012337">
    <property type="entry name" value="RNaseH-like_sf"/>
</dbReference>
<accession>A0A815A2U7</accession>
<proteinExistence type="predicted"/>
<gene>
    <name evidence="2" type="ORF">ZHD862_LOCUS25390</name>
</gene>
<dbReference type="EMBL" id="CAJNOT010001803">
    <property type="protein sequence ID" value="CAF1251081.1"/>
    <property type="molecule type" value="Genomic_DNA"/>
</dbReference>
<reference evidence="2" key="1">
    <citation type="submission" date="2021-02" db="EMBL/GenBank/DDBJ databases">
        <authorList>
            <person name="Nowell W R."/>
        </authorList>
    </citation>
    <scope>NUCLEOTIDE SEQUENCE</scope>
</reference>
<sequence length="464" mass="53410">MNVKRQAGNTIDNHSVSSSLEVTPSSQATLNTINNDQCLLDIDEVGVKLRLIEKLINSCKDLIKQSTSIDVCVELFTKNSDNFADTLIQAGSDLKHSCTSILSTIELNRNKITITQREKDKMINRDPGNFVQLVNLLRRSNNTLNDWFLQTKLEKCQVSYLSKRSQDEYVQLLGGTIEHQIVNEINQSPFISIMIDSTPDLSHQLPSKIGEGISQLLLDTLRRKCISTDKIIGQCYDNAPNMSGVNKGVQACINKQLNREIMHIPCEAHTSNLAVQHACDCSVEFINLFMLLEELYNFFTSSVKRYHCLRNILEQSTFGLTVKSLSDTRWSANYESLHCVVESFSEIIDCLESIESVESKQFDKETTTQAKNIRNKLMSYEFVVLLKFMIAEKLVEPFNINIDQEFDRLHRLRQRSRRRDANRSTAVQLTRESFYIKLFRQVLDHLHATYHDYIQVMIEKLRYF</sequence>
<evidence type="ECO:0000313" key="3">
    <source>
        <dbReference type="Proteomes" id="UP000663864"/>
    </source>
</evidence>
<feature type="region of interest" description="Disordered" evidence="1">
    <location>
        <begin position="1"/>
        <end position="20"/>
    </location>
</feature>
<dbReference type="Proteomes" id="UP000663864">
    <property type="component" value="Unassembled WGS sequence"/>
</dbReference>
<evidence type="ECO:0000256" key="1">
    <source>
        <dbReference type="SAM" id="MobiDB-lite"/>
    </source>
</evidence>
<evidence type="ECO:0000313" key="2">
    <source>
        <dbReference type="EMBL" id="CAF1251081.1"/>
    </source>
</evidence>
<comment type="caution">
    <text evidence="2">The sequence shown here is derived from an EMBL/GenBank/DDBJ whole genome shotgun (WGS) entry which is preliminary data.</text>
</comment>
<organism evidence="2 3">
    <name type="scientific">Rotaria sordida</name>
    <dbReference type="NCBI Taxonomy" id="392033"/>
    <lineage>
        <taxon>Eukaryota</taxon>
        <taxon>Metazoa</taxon>
        <taxon>Spiralia</taxon>
        <taxon>Gnathifera</taxon>
        <taxon>Rotifera</taxon>
        <taxon>Eurotatoria</taxon>
        <taxon>Bdelloidea</taxon>
        <taxon>Philodinida</taxon>
        <taxon>Philodinidae</taxon>
        <taxon>Rotaria</taxon>
    </lineage>
</organism>
<dbReference type="AlphaFoldDB" id="A0A815A2U7"/>
<dbReference type="PANTHER" id="PTHR45749:SF23">
    <property type="entry name" value="ZINC FINGER MYM-TYPE PROTEIN 1-LIKE"/>
    <property type="match status" value="1"/>
</dbReference>
<protein>
    <recommendedName>
        <fullName evidence="4">DUF4371 domain-containing protein</fullName>
    </recommendedName>
</protein>
<dbReference type="SUPFAM" id="SSF53098">
    <property type="entry name" value="Ribonuclease H-like"/>
    <property type="match status" value="1"/>
</dbReference>